<dbReference type="EMBL" id="JAVHNR010000005">
    <property type="protein sequence ID" value="KAK6342477.1"/>
    <property type="molecule type" value="Genomic_DNA"/>
</dbReference>
<name>A0AAN8RC05_9PEZI</name>
<accession>A0AAN8RC05</accession>
<dbReference type="PANTHER" id="PTHR35605:SF1">
    <property type="entry name" value="ECP2 EFFECTOR PROTEIN DOMAIN-CONTAINING PROTEIN-RELATED"/>
    <property type="match status" value="1"/>
</dbReference>
<reference evidence="2 3" key="1">
    <citation type="submission" date="2019-10" db="EMBL/GenBank/DDBJ databases">
        <authorList>
            <person name="Palmer J.M."/>
        </authorList>
    </citation>
    <scope>NUCLEOTIDE SEQUENCE [LARGE SCALE GENOMIC DNA]</scope>
    <source>
        <strain evidence="2 3">TWF718</strain>
    </source>
</reference>
<feature type="signal peptide" evidence="1">
    <location>
        <begin position="1"/>
        <end position="21"/>
    </location>
</feature>
<protein>
    <submittedName>
        <fullName evidence="2">Uncharacterized protein</fullName>
    </submittedName>
</protein>
<evidence type="ECO:0000313" key="3">
    <source>
        <dbReference type="Proteomes" id="UP001313282"/>
    </source>
</evidence>
<feature type="chain" id="PRO_5042883426" evidence="1">
    <location>
        <begin position="22"/>
        <end position="207"/>
    </location>
</feature>
<organism evidence="2 3">
    <name type="scientific">Orbilia javanica</name>
    <dbReference type="NCBI Taxonomy" id="47235"/>
    <lineage>
        <taxon>Eukaryota</taxon>
        <taxon>Fungi</taxon>
        <taxon>Dikarya</taxon>
        <taxon>Ascomycota</taxon>
        <taxon>Pezizomycotina</taxon>
        <taxon>Orbiliomycetes</taxon>
        <taxon>Orbiliales</taxon>
        <taxon>Orbiliaceae</taxon>
        <taxon>Orbilia</taxon>
    </lineage>
</organism>
<dbReference type="PANTHER" id="PTHR35605">
    <property type="entry name" value="ECP2 EFFECTOR PROTEIN DOMAIN-CONTAINING PROTEIN-RELATED"/>
    <property type="match status" value="1"/>
</dbReference>
<dbReference type="Proteomes" id="UP001313282">
    <property type="component" value="Unassembled WGS sequence"/>
</dbReference>
<evidence type="ECO:0000256" key="1">
    <source>
        <dbReference type="SAM" id="SignalP"/>
    </source>
</evidence>
<sequence>MKISMIISVLSSIALFNPVFGTPTPTPTPTPGVADDLEAVPSPMFWIGTPIPGGPEVRLNGTADEIVAQIREINPDWEGAPIPTSTSTIDEDPTHVKRYFQHHPTCDLVAGGWARDAPLDPAIQILRILGSSLCGAPRRSCARAVCNQNSGIELCNDRETNVQISCDRLAGAAEKIRDQCNKWDGFVRIVKGQWFDTTGYNVVVRSC</sequence>
<keyword evidence="1" id="KW-0732">Signal</keyword>
<dbReference type="AlphaFoldDB" id="A0AAN8RC05"/>
<proteinExistence type="predicted"/>
<gene>
    <name evidence="2" type="ORF">TWF718_007880</name>
</gene>
<evidence type="ECO:0000313" key="2">
    <source>
        <dbReference type="EMBL" id="KAK6342477.1"/>
    </source>
</evidence>
<comment type="caution">
    <text evidence="2">The sequence shown here is derived from an EMBL/GenBank/DDBJ whole genome shotgun (WGS) entry which is preliminary data.</text>
</comment>
<keyword evidence="3" id="KW-1185">Reference proteome</keyword>